<dbReference type="OrthoDB" id="506431at2759"/>
<dbReference type="PANTHER" id="PTHR47260">
    <property type="entry name" value="UPF0644 PROTEIN PB2B4.06"/>
    <property type="match status" value="1"/>
</dbReference>
<keyword evidence="3" id="KW-1185">Reference proteome</keyword>
<dbReference type="PANTHER" id="PTHR47260:SF6">
    <property type="entry name" value="THIOESTERASE DOMAIN-CONTAINING PROTEIN"/>
    <property type="match status" value="1"/>
</dbReference>
<protein>
    <recommendedName>
        <fullName evidence="1">Thioesterase domain-containing protein</fullName>
    </recommendedName>
</protein>
<dbReference type="Proteomes" id="UP001140453">
    <property type="component" value="Unassembled WGS sequence"/>
</dbReference>
<dbReference type="SUPFAM" id="SSF54637">
    <property type="entry name" value="Thioesterase/thiol ester dehydrase-isomerase"/>
    <property type="match status" value="1"/>
</dbReference>
<dbReference type="CDD" id="cd03443">
    <property type="entry name" value="PaaI_thioesterase"/>
    <property type="match status" value="1"/>
</dbReference>
<dbReference type="EMBL" id="JAPEVB010000003">
    <property type="protein sequence ID" value="KAJ4390880.1"/>
    <property type="molecule type" value="Genomic_DNA"/>
</dbReference>
<dbReference type="InterPro" id="IPR029069">
    <property type="entry name" value="HotDog_dom_sf"/>
</dbReference>
<dbReference type="Pfam" id="PF03061">
    <property type="entry name" value="4HBT"/>
    <property type="match status" value="1"/>
</dbReference>
<evidence type="ECO:0000259" key="1">
    <source>
        <dbReference type="Pfam" id="PF03061"/>
    </source>
</evidence>
<dbReference type="AlphaFoldDB" id="A0A9W8YTT4"/>
<sequence length="191" mass="21086">MAAKGDPTSDDPEVAHFRAIPWCATHLAAPGLTILPAFSRSVKPRFEDALLSQTLKTHDTISAFICFYPQAQDDLANLPEVKAFVTFGNLISGYPGISHGGIVATVLDETLSFISPGSRWRLHKQSAPEVVTAYLNTRYLRPVNVPGTYLVRVWLVRAEGRKTFVEGYIENENGEKVAEADALFVEVRQKL</sequence>
<evidence type="ECO:0000313" key="2">
    <source>
        <dbReference type="EMBL" id="KAJ4390880.1"/>
    </source>
</evidence>
<comment type="caution">
    <text evidence="2">The sequence shown here is derived from an EMBL/GenBank/DDBJ whole genome shotgun (WGS) entry which is preliminary data.</text>
</comment>
<accession>A0A9W8YTT4</accession>
<dbReference type="InterPro" id="IPR052061">
    <property type="entry name" value="PTE-AB_protein"/>
</dbReference>
<gene>
    <name evidence="2" type="ORF">N0V93_004479</name>
</gene>
<dbReference type="InterPro" id="IPR006683">
    <property type="entry name" value="Thioestr_dom"/>
</dbReference>
<feature type="domain" description="Thioesterase" evidence="1">
    <location>
        <begin position="96"/>
        <end position="177"/>
    </location>
</feature>
<name>A0A9W8YTT4_9PEZI</name>
<evidence type="ECO:0000313" key="3">
    <source>
        <dbReference type="Proteomes" id="UP001140453"/>
    </source>
</evidence>
<proteinExistence type="predicted"/>
<reference evidence="2" key="1">
    <citation type="submission" date="2022-10" db="EMBL/GenBank/DDBJ databases">
        <title>Tapping the CABI collections for fungal endophytes: first genome assemblies for Collariella, Neodidymelliopsis, Ascochyta clinopodiicola, Didymella pomorum, Didymosphaeria variabile, Neocosmospora piperis and Neocucurbitaria cava.</title>
        <authorList>
            <person name="Hill R."/>
        </authorList>
    </citation>
    <scope>NUCLEOTIDE SEQUENCE</scope>
    <source>
        <strain evidence="2">IMI 355082</strain>
    </source>
</reference>
<dbReference type="Gene3D" id="3.10.129.10">
    <property type="entry name" value="Hotdog Thioesterase"/>
    <property type="match status" value="1"/>
</dbReference>
<organism evidence="2 3">
    <name type="scientific">Gnomoniopsis smithogilvyi</name>
    <dbReference type="NCBI Taxonomy" id="1191159"/>
    <lineage>
        <taxon>Eukaryota</taxon>
        <taxon>Fungi</taxon>
        <taxon>Dikarya</taxon>
        <taxon>Ascomycota</taxon>
        <taxon>Pezizomycotina</taxon>
        <taxon>Sordariomycetes</taxon>
        <taxon>Sordariomycetidae</taxon>
        <taxon>Diaporthales</taxon>
        <taxon>Gnomoniaceae</taxon>
        <taxon>Gnomoniopsis</taxon>
    </lineage>
</organism>